<comment type="similarity">
    <text evidence="1">Belongs to the glycosyltransferase 90 family.</text>
</comment>
<organism evidence="6">
    <name type="scientific">Schizophyllum commune (strain H4-8 / FGSC 9210)</name>
    <name type="common">Split gill fungus</name>
    <dbReference type="NCBI Taxonomy" id="578458"/>
    <lineage>
        <taxon>Eukaryota</taxon>
        <taxon>Fungi</taxon>
        <taxon>Dikarya</taxon>
        <taxon>Basidiomycota</taxon>
        <taxon>Agaricomycotina</taxon>
        <taxon>Agaricomycetes</taxon>
        <taxon>Agaricomycetidae</taxon>
        <taxon>Agaricales</taxon>
        <taxon>Schizophyllaceae</taxon>
        <taxon>Schizophyllum</taxon>
    </lineage>
</organism>
<keyword evidence="3" id="KW-0472">Membrane</keyword>
<dbReference type="VEuPathDB" id="FungiDB:SCHCODRAFT_02624760"/>
<dbReference type="OrthoDB" id="202415at2759"/>
<feature type="transmembrane region" description="Helical" evidence="3">
    <location>
        <begin position="50"/>
        <end position="67"/>
    </location>
</feature>
<dbReference type="HOGENOM" id="CLU_005027_4_0_1"/>
<evidence type="ECO:0000313" key="6">
    <source>
        <dbReference type="Proteomes" id="UP000007431"/>
    </source>
</evidence>
<accession>D8Q652</accession>
<keyword evidence="2 5" id="KW-0808">Transferase</keyword>
<sequence length="669" mass="75679">MALALPGLKIRFGADGDEQKSRADLEKGGAAPSFVEHHVARTRRFVSQNLAYIIIVSAVVVFVRIYTTRTLITLSNVPEAAIVEVDPHPIPRLIAEAEERFARKVARQSKTLPDAAAEYRRRYGRNPPKGFDKWWAFAQENEFVMVDEFDGLIDDLAPFWEISGEELSRRALQAIELPSIDLVSIRDGKWANIRKQGFEDTEEGARAHGFRVMLEKFAHELPDLVFPINAKAEGRIIIPWEHREYPNMTTYDYSAGIESVLGGPFIPSWTGDGSVWNSWRRTCKPTDPARQIYSGTRNIFSPPPVDYLNTSKSASELGLSFEKETPSKIDYCQQPEEHYNQGHFFSDWRVIPMLYPIFSPANTPGFYDIKIPSHYYYGGTPEYTYAWDQAHLEQKPVDDMEKPWDEKSDKVFWRGATTGGGGNPPGFSAQYQRHRFVRMASDSSDMPKPVTFAHPADSVNYTTVPVPVSALNEEIMDVAFTKATNPAEYPGGLEALQAAHRFADPVPLGAHWSYKYLVDLDGMSYSGRFMAFLASDSVPVKATLYREFFSDWIEPWVHFIPMSLNYSEIYNIHSYFSGGPKVALDLLEASEGTNATGPNADDAETALSVMQARERRPSGDERLHKIAQEGKKWKNSIGRKVDMEVYVYRLCLEYARLSASDRSSMDYLD</sequence>
<dbReference type="GeneID" id="9596513"/>
<protein>
    <submittedName>
        <fullName evidence="5">Glycosyltransferase family 90 protein</fullName>
    </submittedName>
</protein>
<dbReference type="InParanoid" id="D8Q652"/>
<dbReference type="OMA" id="SDKIFWR"/>
<evidence type="ECO:0000256" key="3">
    <source>
        <dbReference type="SAM" id="Phobius"/>
    </source>
</evidence>
<evidence type="ECO:0000256" key="2">
    <source>
        <dbReference type="ARBA" id="ARBA00022679"/>
    </source>
</evidence>
<dbReference type="AlphaFoldDB" id="D8Q652"/>
<keyword evidence="3" id="KW-1133">Transmembrane helix</keyword>
<gene>
    <name evidence="5" type="ORF">SCHCODRAFT_76902</name>
</gene>
<dbReference type="InterPro" id="IPR051091">
    <property type="entry name" value="O-Glucosyltr/Glycosyltrsf_90"/>
</dbReference>
<dbReference type="PANTHER" id="PTHR12203:SF35">
    <property type="entry name" value="PROTEIN O-GLUCOSYLTRANSFERASE 1"/>
    <property type="match status" value="1"/>
</dbReference>
<dbReference type="RefSeq" id="XP_003032427.1">
    <property type="nucleotide sequence ID" value="XM_003032381.1"/>
</dbReference>
<keyword evidence="6" id="KW-1185">Reference proteome</keyword>
<dbReference type="eggNOG" id="KOG2458">
    <property type="taxonomic scope" value="Eukaryota"/>
</dbReference>
<proteinExistence type="inferred from homology"/>
<dbReference type="SMART" id="SM00672">
    <property type="entry name" value="CAP10"/>
    <property type="match status" value="1"/>
</dbReference>
<dbReference type="STRING" id="578458.D8Q652"/>
<keyword evidence="3" id="KW-0812">Transmembrane</keyword>
<evidence type="ECO:0000313" key="5">
    <source>
        <dbReference type="EMBL" id="EFI97524.1"/>
    </source>
</evidence>
<reference evidence="5 6" key="1">
    <citation type="journal article" date="2010" name="Nat. Biotechnol.">
        <title>Genome sequence of the model mushroom Schizophyllum commune.</title>
        <authorList>
            <person name="Ohm R.A."/>
            <person name="de Jong J.F."/>
            <person name="Lugones L.G."/>
            <person name="Aerts A."/>
            <person name="Kothe E."/>
            <person name="Stajich J.E."/>
            <person name="de Vries R.P."/>
            <person name="Record E."/>
            <person name="Levasseur A."/>
            <person name="Baker S.E."/>
            <person name="Bartholomew K.A."/>
            <person name="Coutinho P.M."/>
            <person name="Erdmann S."/>
            <person name="Fowler T.J."/>
            <person name="Gathman A.C."/>
            <person name="Lombard V."/>
            <person name="Henrissat B."/>
            <person name="Knabe N."/>
            <person name="Kuees U."/>
            <person name="Lilly W.W."/>
            <person name="Lindquist E."/>
            <person name="Lucas S."/>
            <person name="Magnuson J.K."/>
            <person name="Piumi F."/>
            <person name="Raudaskoski M."/>
            <person name="Salamov A."/>
            <person name="Schmutz J."/>
            <person name="Schwarze F.W.M.R."/>
            <person name="vanKuyk P.A."/>
            <person name="Horton J.S."/>
            <person name="Grigoriev I.V."/>
            <person name="Woesten H.A.B."/>
        </authorList>
    </citation>
    <scope>NUCLEOTIDE SEQUENCE [LARGE SCALE GENOMIC DNA]</scope>
    <source>
        <strain evidence="6">H4-8 / FGSC 9210</strain>
    </source>
</reference>
<name>D8Q652_SCHCM</name>
<dbReference type="KEGG" id="scm:SCHCO_02624760"/>
<dbReference type="GO" id="GO:0016740">
    <property type="term" value="F:transferase activity"/>
    <property type="evidence" value="ECO:0007669"/>
    <property type="project" value="UniProtKB-KW"/>
</dbReference>
<dbReference type="PANTHER" id="PTHR12203">
    <property type="entry name" value="KDEL LYS-ASP-GLU-LEU CONTAINING - RELATED"/>
    <property type="match status" value="1"/>
</dbReference>
<dbReference type="Pfam" id="PF05686">
    <property type="entry name" value="Glyco_transf_90"/>
    <property type="match status" value="1"/>
</dbReference>
<feature type="domain" description="Glycosyl transferase CAP10" evidence="4">
    <location>
        <begin position="330"/>
        <end position="633"/>
    </location>
</feature>
<evidence type="ECO:0000259" key="4">
    <source>
        <dbReference type="SMART" id="SM00672"/>
    </source>
</evidence>
<evidence type="ECO:0000256" key="1">
    <source>
        <dbReference type="ARBA" id="ARBA00010118"/>
    </source>
</evidence>
<dbReference type="Proteomes" id="UP000007431">
    <property type="component" value="Unassembled WGS sequence"/>
</dbReference>
<dbReference type="InterPro" id="IPR006598">
    <property type="entry name" value="CAP10"/>
</dbReference>
<dbReference type="EMBL" id="GL377306">
    <property type="protein sequence ID" value="EFI97524.1"/>
    <property type="molecule type" value="Genomic_DNA"/>
</dbReference>